<dbReference type="PROSITE" id="PS50089">
    <property type="entry name" value="ZF_RING_2"/>
    <property type="match status" value="1"/>
</dbReference>
<sequence length="172" mass="19778">MPVTRSGKNYKYEPSVDAKLRNAERTIVRLNNQYKLLKKEYTVCQETKKKEVEAHKSNYVSVLGLLVNRQANYRILTLCIEKIIEDSGNNREYDGEKECCVCYNTTSTNLVCKNGHSMCVSCLSSWNWANRSKDFMESTNCPCCRDTYIKKDRDAVFTLAGIGFKERQVTIA</sequence>
<reference evidence="3" key="1">
    <citation type="journal article" date="2020" name="Nature">
        <title>Giant virus diversity and host interactions through global metagenomics.</title>
        <authorList>
            <person name="Schulz F."/>
            <person name="Roux S."/>
            <person name="Paez-Espino D."/>
            <person name="Jungbluth S."/>
            <person name="Walsh D.A."/>
            <person name="Denef V.J."/>
            <person name="McMahon K.D."/>
            <person name="Konstantinidis K.T."/>
            <person name="Eloe-Fadrosh E.A."/>
            <person name="Kyrpides N.C."/>
            <person name="Woyke T."/>
        </authorList>
    </citation>
    <scope>NUCLEOTIDE SEQUENCE</scope>
    <source>
        <strain evidence="3">GVMAG-M-3300024261-37</strain>
    </source>
</reference>
<dbReference type="Gene3D" id="3.30.40.10">
    <property type="entry name" value="Zinc/RING finger domain, C3HC4 (zinc finger)"/>
    <property type="match status" value="1"/>
</dbReference>
<feature type="coiled-coil region" evidence="1">
    <location>
        <begin position="20"/>
        <end position="47"/>
    </location>
</feature>
<dbReference type="InterPro" id="IPR001841">
    <property type="entry name" value="Znf_RING"/>
</dbReference>
<dbReference type="AlphaFoldDB" id="A0A6C0IP06"/>
<accession>A0A6C0IP06</accession>
<dbReference type="SUPFAM" id="SSF57850">
    <property type="entry name" value="RING/U-box"/>
    <property type="match status" value="1"/>
</dbReference>
<name>A0A6C0IP06_9ZZZZ</name>
<organism evidence="3">
    <name type="scientific">viral metagenome</name>
    <dbReference type="NCBI Taxonomy" id="1070528"/>
    <lineage>
        <taxon>unclassified sequences</taxon>
        <taxon>metagenomes</taxon>
        <taxon>organismal metagenomes</taxon>
    </lineage>
</organism>
<proteinExistence type="predicted"/>
<keyword evidence="1" id="KW-0175">Coiled coil</keyword>
<evidence type="ECO:0000256" key="1">
    <source>
        <dbReference type="SAM" id="Coils"/>
    </source>
</evidence>
<protein>
    <recommendedName>
        <fullName evidence="2">RING-type domain-containing protein</fullName>
    </recommendedName>
</protein>
<dbReference type="EMBL" id="MN740233">
    <property type="protein sequence ID" value="QHT94961.1"/>
    <property type="molecule type" value="Genomic_DNA"/>
</dbReference>
<dbReference type="InterPro" id="IPR013083">
    <property type="entry name" value="Znf_RING/FYVE/PHD"/>
</dbReference>
<evidence type="ECO:0000313" key="3">
    <source>
        <dbReference type="EMBL" id="QHT94961.1"/>
    </source>
</evidence>
<feature type="domain" description="RING-type" evidence="2">
    <location>
        <begin position="99"/>
        <end position="145"/>
    </location>
</feature>
<evidence type="ECO:0000259" key="2">
    <source>
        <dbReference type="PROSITE" id="PS50089"/>
    </source>
</evidence>